<dbReference type="GO" id="GO:0010207">
    <property type="term" value="P:photosystem II assembly"/>
    <property type="evidence" value="ECO:0007669"/>
    <property type="project" value="InterPro"/>
</dbReference>
<evidence type="ECO:0000313" key="3">
    <source>
        <dbReference type="Proteomes" id="UP000747110"/>
    </source>
</evidence>
<dbReference type="EMBL" id="BNCQ01000075">
    <property type="protein sequence ID" value="GIM16153.1"/>
    <property type="molecule type" value="Genomic_DNA"/>
</dbReference>
<dbReference type="Proteomes" id="UP000722791">
    <property type="component" value="Unassembled WGS sequence"/>
</dbReference>
<comment type="caution">
    <text evidence="1">The sequence shown here is derived from an EMBL/GenBank/DDBJ whole genome shotgun (WGS) entry which is preliminary data.</text>
</comment>
<feature type="non-terminal residue" evidence="1">
    <location>
        <position position="228"/>
    </location>
</feature>
<reference evidence="1" key="1">
    <citation type="journal article" date="2021" name="Proc. Natl. Acad. Sci. U.S.A.">
        <title>Three genomes in the algal genus Volvox reveal the fate of a haploid sex-determining region after a transition to homothallism.</title>
        <authorList>
            <person name="Yamamoto K."/>
            <person name="Hamaji T."/>
            <person name="Kawai-Toyooka H."/>
            <person name="Matsuzaki R."/>
            <person name="Takahashi F."/>
            <person name="Nishimura Y."/>
            <person name="Kawachi M."/>
            <person name="Noguchi H."/>
            <person name="Minakuchi Y."/>
            <person name="Umen J.G."/>
            <person name="Toyoda A."/>
            <person name="Nozaki H."/>
        </authorList>
    </citation>
    <scope>NUCLEOTIDE SEQUENCE</scope>
    <source>
        <strain evidence="2">NIES-3785</strain>
        <strain evidence="1">NIES-3786</strain>
    </source>
</reference>
<evidence type="ECO:0000313" key="1">
    <source>
        <dbReference type="EMBL" id="GIL91167.1"/>
    </source>
</evidence>
<dbReference type="HAMAP" id="MF_01481">
    <property type="entry name" value="PSII_Psb27"/>
    <property type="match status" value="1"/>
</dbReference>
<dbReference type="Pfam" id="PF13326">
    <property type="entry name" value="PSII_Pbs27"/>
    <property type="match status" value="1"/>
</dbReference>
<organism evidence="1 3">
    <name type="scientific">Volvox reticuliferus</name>
    <dbReference type="NCBI Taxonomy" id="1737510"/>
    <lineage>
        <taxon>Eukaryota</taxon>
        <taxon>Viridiplantae</taxon>
        <taxon>Chlorophyta</taxon>
        <taxon>core chlorophytes</taxon>
        <taxon>Chlorophyceae</taxon>
        <taxon>CS clade</taxon>
        <taxon>Chlamydomonadales</taxon>
        <taxon>Volvocaceae</taxon>
        <taxon>Volvox</taxon>
    </lineage>
</organism>
<dbReference type="GO" id="GO:0009543">
    <property type="term" value="C:chloroplast thylakoid lumen"/>
    <property type="evidence" value="ECO:0007669"/>
    <property type="project" value="TreeGrafter"/>
</dbReference>
<name>A0A8J4D3K6_9CHLO</name>
<gene>
    <name evidence="1" type="ORF">Vretifemale_18867</name>
    <name evidence="2" type="ORF">Vretimale_18803</name>
</gene>
<dbReference type="GO" id="GO:0010206">
    <property type="term" value="P:photosystem II repair"/>
    <property type="evidence" value="ECO:0007669"/>
    <property type="project" value="InterPro"/>
</dbReference>
<dbReference type="GO" id="GO:0009523">
    <property type="term" value="C:photosystem II"/>
    <property type="evidence" value="ECO:0007669"/>
    <property type="project" value="InterPro"/>
</dbReference>
<keyword evidence="3" id="KW-1185">Reference proteome</keyword>
<dbReference type="OrthoDB" id="420519at2759"/>
<evidence type="ECO:0000313" key="2">
    <source>
        <dbReference type="EMBL" id="GIM16153.1"/>
    </source>
</evidence>
<dbReference type="InterPro" id="IPR025585">
    <property type="entry name" value="PSII_Psb27"/>
</dbReference>
<protein>
    <submittedName>
        <fullName evidence="1">Uncharacterized protein</fullName>
    </submittedName>
</protein>
<dbReference type="InterPro" id="IPR038450">
    <property type="entry name" value="PSII_Psb27_sf"/>
</dbReference>
<accession>A0A8J4D3K6</accession>
<sequence>LKRFKMMTTKRPYLVSTSISSKRLANFARCASTTHLRTQQSCRANHGCPEECNKYTSGSLVQKLYLLVDQPTRGTPHANHNTRRSTVFALVAGLLASQSLPALADDDVKLPKEYRQLVTRLSEGLSESIEAEASGASEAEVRRKADPAKDTVREFVRKWRDNPRVSADITHAELKEALSELGEFYMTYGQRTKLTPPVRESVLKHLLAAKEALPAEPERKGSGLLGLF</sequence>
<dbReference type="Gene3D" id="1.20.58.810">
    <property type="entry name" value="Photosystem II Pbs27"/>
    <property type="match status" value="1"/>
</dbReference>
<dbReference type="AlphaFoldDB" id="A0A8J4D3K6"/>
<dbReference type="PANTHER" id="PTHR34041">
    <property type="entry name" value="PHOTOSYSTEM II REPAIR PROTEIN PSB27-H1, CHLOROPLASTIC"/>
    <property type="match status" value="1"/>
</dbReference>
<dbReference type="EMBL" id="BNCP01000063">
    <property type="protein sequence ID" value="GIL91167.1"/>
    <property type="molecule type" value="Genomic_DNA"/>
</dbReference>
<dbReference type="Proteomes" id="UP000747110">
    <property type="component" value="Unassembled WGS sequence"/>
</dbReference>
<dbReference type="PANTHER" id="PTHR34041:SF3">
    <property type="entry name" value="PHOTOSYSTEM II D1 PRECURSOR PROCESSING PROTEIN PSB27-H2, CHLOROPLASTIC"/>
    <property type="match status" value="1"/>
</dbReference>
<proteinExistence type="inferred from homology"/>